<organism evidence="1 2">
    <name type="scientific">Trifolium subterraneum</name>
    <name type="common">Subterranean clover</name>
    <dbReference type="NCBI Taxonomy" id="3900"/>
    <lineage>
        <taxon>Eukaryota</taxon>
        <taxon>Viridiplantae</taxon>
        <taxon>Streptophyta</taxon>
        <taxon>Embryophyta</taxon>
        <taxon>Tracheophyta</taxon>
        <taxon>Spermatophyta</taxon>
        <taxon>Magnoliopsida</taxon>
        <taxon>eudicotyledons</taxon>
        <taxon>Gunneridae</taxon>
        <taxon>Pentapetalae</taxon>
        <taxon>rosids</taxon>
        <taxon>fabids</taxon>
        <taxon>Fabales</taxon>
        <taxon>Fabaceae</taxon>
        <taxon>Papilionoideae</taxon>
        <taxon>50 kb inversion clade</taxon>
        <taxon>NPAAA clade</taxon>
        <taxon>Hologalegina</taxon>
        <taxon>IRL clade</taxon>
        <taxon>Trifolieae</taxon>
        <taxon>Trifolium</taxon>
    </lineage>
</organism>
<evidence type="ECO:0000313" key="2">
    <source>
        <dbReference type="Proteomes" id="UP000242715"/>
    </source>
</evidence>
<name>A0A2Z6LPL6_TRISU</name>
<reference evidence="2" key="1">
    <citation type="journal article" date="2017" name="Front. Plant Sci.">
        <title>Climate Clever Clovers: New Paradigm to Reduce the Environmental Footprint of Ruminants by Breeding Low Methanogenic Forages Utilizing Haplotype Variation.</title>
        <authorList>
            <person name="Kaur P."/>
            <person name="Appels R."/>
            <person name="Bayer P.E."/>
            <person name="Keeble-Gagnere G."/>
            <person name="Wang J."/>
            <person name="Hirakawa H."/>
            <person name="Shirasawa K."/>
            <person name="Vercoe P."/>
            <person name="Stefanova K."/>
            <person name="Durmic Z."/>
            <person name="Nichols P."/>
            <person name="Revell C."/>
            <person name="Isobe S.N."/>
            <person name="Edwards D."/>
            <person name="Erskine W."/>
        </authorList>
    </citation>
    <scope>NUCLEOTIDE SEQUENCE [LARGE SCALE GENOMIC DNA]</scope>
    <source>
        <strain evidence="2">cv. Daliak</strain>
    </source>
</reference>
<sequence>MVTSLGTSITHLQDLRVNTHKATINVLAATADRHTNLLRNIEPSNARHRLANAIVFAKQMVDGATTSSSSSFELVGRPQRNQEIPLKYL</sequence>
<protein>
    <submittedName>
        <fullName evidence="1">Uncharacterized protein</fullName>
    </submittedName>
</protein>
<gene>
    <name evidence="1" type="ORF">TSUD_33030</name>
</gene>
<evidence type="ECO:0000313" key="1">
    <source>
        <dbReference type="EMBL" id="GAU20556.1"/>
    </source>
</evidence>
<accession>A0A2Z6LPL6</accession>
<dbReference type="Proteomes" id="UP000242715">
    <property type="component" value="Unassembled WGS sequence"/>
</dbReference>
<proteinExistence type="predicted"/>
<dbReference type="AlphaFoldDB" id="A0A2Z6LPL6"/>
<keyword evidence="2" id="KW-1185">Reference proteome</keyword>
<dbReference type="EMBL" id="DF973214">
    <property type="protein sequence ID" value="GAU20556.1"/>
    <property type="molecule type" value="Genomic_DNA"/>
</dbReference>